<evidence type="ECO:0000256" key="4">
    <source>
        <dbReference type="ARBA" id="ARBA00022692"/>
    </source>
</evidence>
<keyword evidence="6 7" id="KW-0472">Membrane</keyword>
<proteinExistence type="inferred from homology"/>
<feature type="transmembrane region" description="Helical" evidence="7">
    <location>
        <begin position="96"/>
        <end position="115"/>
    </location>
</feature>
<dbReference type="GO" id="GO:0008961">
    <property type="term" value="F:phosphatidylglycerol-prolipoprotein diacylglyceryl transferase activity"/>
    <property type="evidence" value="ECO:0007669"/>
    <property type="project" value="UniProtKB-UniRule"/>
</dbReference>
<comment type="similarity">
    <text evidence="1 7">Belongs to the Lgt family.</text>
</comment>
<dbReference type="InterPro" id="IPR001640">
    <property type="entry name" value="Lgt"/>
</dbReference>
<feature type="transmembrane region" description="Helical" evidence="7">
    <location>
        <begin position="200"/>
        <end position="219"/>
    </location>
</feature>
<evidence type="ECO:0000256" key="2">
    <source>
        <dbReference type="ARBA" id="ARBA00022475"/>
    </source>
</evidence>
<keyword evidence="8" id="KW-0449">Lipoprotein</keyword>
<dbReference type="Pfam" id="PF01790">
    <property type="entry name" value="LGT"/>
    <property type="match status" value="1"/>
</dbReference>
<comment type="subcellular location">
    <subcellularLocation>
        <location evidence="7">Cell membrane</location>
        <topology evidence="7">Multi-pass membrane protein</topology>
    </subcellularLocation>
</comment>
<feature type="transmembrane region" description="Helical" evidence="7">
    <location>
        <begin position="54"/>
        <end position="76"/>
    </location>
</feature>
<feature type="transmembrane region" description="Helical" evidence="7">
    <location>
        <begin position="127"/>
        <end position="147"/>
    </location>
</feature>
<feature type="transmembrane region" description="Helical" evidence="7">
    <location>
        <begin position="225"/>
        <end position="246"/>
    </location>
</feature>
<feature type="transmembrane region" description="Helical" evidence="7">
    <location>
        <begin position="21"/>
        <end position="42"/>
    </location>
</feature>
<feature type="binding site" evidence="7">
    <location>
        <position position="140"/>
    </location>
    <ligand>
        <name>a 1,2-diacyl-sn-glycero-3-phospho-(1'-sn-glycerol)</name>
        <dbReference type="ChEBI" id="CHEBI:64716"/>
    </ligand>
</feature>
<comment type="caution">
    <text evidence="8">The sequence shown here is derived from an EMBL/GenBank/DDBJ whole genome shotgun (WGS) entry which is preliminary data.</text>
</comment>
<dbReference type="GO" id="GO:0042158">
    <property type="term" value="P:lipoprotein biosynthetic process"/>
    <property type="evidence" value="ECO:0007669"/>
    <property type="project" value="UniProtKB-UniRule"/>
</dbReference>
<keyword evidence="2 7" id="KW-1003">Cell membrane</keyword>
<comment type="pathway">
    <text evidence="7">Protein modification; lipoprotein biosynthesis (diacylglyceryl transfer).</text>
</comment>
<protein>
    <recommendedName>
        <fullName evidence="7">Phosphatidylglycerol--prolipoprotein diacylglyceryl transferase</fullName>
        <ecNumber evidence="7">2.5.1.145</ecNumber>
    </recommendedName>
</protein>
<keyword evidence="4 7" id="KW-0812">Transmembrane</keyword>
<dbReference type="NCBIfam" id="TIGR00544">
    <property type="entry name" value="lgt"/>
    <property type="match status" value="1"/>
</dbReference>
<dbReference type="PANTHER" id="PTHR30589">
    <property type="entry name" value="PROLIPOPROTEIN DIACYLGLYCERYL TRANSFERASE"/>
    <property type="match status" value="1"/>
</dbReference>
<gene>
    <name evidence="7 8" type="primary">lgt</name>
    <name evidence="8" type="ORF">ENW00_05360</name>
</gene>
<evidence type="ECO:0000256" key="7">
    <source>
        <dbReference type="HAMAP-Rule" id="MF_01147"/>
    </source>
</evidence>
<accession>A0A7C3ML07</accession>
<dbReference type="UniPathway" id="UPA00664"/>
<evidence type="ECO:0000313" key="8">
    <source>
        <dbReference type="EMBL" id="HFX13571.1"/>
    </source>
</evidence>
<comment type="catalytic activity">
    <reaction evidence="7">
        <text>L-cysteinyl-[prolipoprotein] + a 1,2-diacyl-sn-glycero-3-phospho-(1'-sn-glycerol) = an S-1,2-diacyl-sn-glyceryl-L-cysteinyl-[prolipoprotein] + sn-glycerol 1-phosphate + H(+)</text>
        <dbReference type="Rhea" id="RHEA:56712"/>
        <dbReference type="Rhea" id="RHEA-COMP:14679"/>
        <dbReference type="Rhea" id="RHEA-COMP:14680"/>
        <dbReference type="ChEBI" id="CHEBI:15378"/>
        <dbReference type="ChEBI" id="CHEBI:29950"/>
        <dbReference type="ChEBI" id="CHEBI:57685"/>
        <dbReference type="ChEBI" id="CHEBI:64716"/>
        <dbReference type="ChEBI" id="CHEBI:140658"/>
        <dbReference type="EC" id="2.5.1.145"/>
    </reaction>
</comment>
<dbReference type="PANTHER" id="PTHR30589:SF0">
    <property type="entry name" value="PHOSPHATIDYLGLYCEROL--PROLIPOPROTEIN DIACYLGLYCERYL TRANSFERASE"/>
    <property type="match status" value="1"/>
</dbReference>
<dbReference type="GO" id="GO:0005886">
    <property type="term" value="C:plasma membrane"/>
    <property type="evidence" value="ECO:0007669"/>
    <property type="project" value="UniProtKB-SubCell"/>
</dbReference>
<dbReference type="AlphaFoldDB" id="A0A7C3ML07"/>
<evidence type="ECO:0000256" key="5">
    <source>
        <dbReference type="ARBA" id="ARBA00022989"/>
    </source>
</evidence>
<evidence type="ECO:0000256" key="1">
    <source>
        <dbReference type="ARBA" id="ARBA00007150"/>
    </source>
</evidence>
<dbReference type="EC" id="2.5.1.145" evidence="7"/>
<keyword evidence="3 7" id="KW-0808">Transferase</keyword>
<keyword evidence="5 7" id="KW-1133">Transmembrane helix</keyword>
<feature type="transmembrane region" description="Helical" evidence="7">
    <location>
        <begin position="167"/>
        <end position="188"/>
    </location>
</feature>
<dbReference type="HAMAP" id="MF_01147">
    <property type="entry name" value="Lgt"/>
    <property type="match status" value="1"/>
</dbReference>
<dbReference type="EMBL" id="DTIN01000015">
    <property type="protein sequence ID" value="HFX13571.1"/>
    <property type="molecule type" value="Genomic_DNA"/>
</dbReference>
<evidence type="ECO:0000256" key="3">
    <source>
        <dbReference type="ARBA" id="ARBA00022679"/>
    </source>
</evidence>
<comment type="function">
    <text evidence="7">Catalyzes the transfer of the diacylglyceryl group from phosphatidylglycerol to the sulfhydryl group of the N-terminal cysteine of a prolipoprotein, the first step in the formation of mature lipoproteins.</text>
</comment>
<evidence type="ECO:0000256" key="6">
    <source>
        <dbReference type="ARBA" id="ARBA00023136"/>
    </source>
</evidence>
<name>A0A7C3ML07_DICTH</name>
<reference evidence="8" key="1">
    <citation type="journal article" date="2020" name="mSystems">
        <title>Genome- and Community-Level Interaction Insights into Carbon Utilization and Element Cycling Functions of Hydrothermarchaeota in Hydrothermal Sediment.</title>
        <authorList>
            <person name="Zhou Z."/>
            <person name="Liu Y."/>
            <person name="Xu W."/>
            <person name="Pan J."/>
            <person name="Luo Z.H."/>
            <person name="Li M."/>
        </authorList>
    </citation>
    <scope>NUCLEOTIDE SEQUENCE [LARGE SCALE GENOMIC DNA]</scope>
    <source>
        <strain evidence="8">SpSt-81</strain>
    </source>
</reference>
<organism evidence="8">
    <name type="scientific">Dictyoglomus thermophilum</name>
    <dbReference type="NCBI Taxonomy" id="14"/>
    <lineage>
        <taxon>Bacteria</taxon>
        <taxon>Pseudomonadati</taxon>
        <taxon>Dictyoglomota</taxon>
        <taxon>Dictyoglomia</taxon>
        <taxon>Dictyoglomales</taxon>
        <taxon>Dictyoglomaceae</taxon>
        <taxon>Dictyoglomus</taxon>
    </lineage>
</organism>
<sequence>MYPKLFTIPQFQFFKYKIGPIVIYSWGTLVALGFLIGILLAMRWAKREDIDPDHVLNVSVWSIISGILGARIVYVIKYWNAYKGNLISILQLWDGGLIFFGGFFAATIVVLIYLWRHKISYWKFLDVITPSIAIGSAIGRIGCFLNGCCYGYETPLLWGVKFPNIYGYRHATELYYTIAFLIVFVYLLRVKNRKTFDGEVATNFFVYYSLAFFIVEIFRDNPRNFLYLTGSQTVSLLLIAFGIYAYSRRKAGLPLLPQSCPLYRKISAEPKVKKNKR</sequence>